<dbReference type="EnsemblPlants" id="Pp3c5_25710V3.1">
    <property type="protein sequence ID" value="Pp3c5_25710V3.1"/>
    <property type="gene ID" value="Pp3c5_25710"/>
</dbReference>
<reference evidence="2 4" key="2">
    <citation type="journal article" date="2018" name="Plant J.">
        <title>The Physcomitrella patens chromosome-scale assembly reveals moss genome structure and evolution.</title>
        <authorList>
            <person name="Lang D."/>
            <person name="Ullrich K.K."/>
            <person name="Murat F."/>
            <person name="Fuchs J."/>
            <person name="Jenkins J."/>
            <person name="Haas F.B."/>
            <person name="Piednoel M."/>
            <person name="Gundlach H."/>
            <person name="Van Bel M."/>
            <person name="Meyberg R."/>
            <person name="Vives C."/>
            <person name="Morata J."/>
            <person name="Symeonidi A."/>
            <person name="Hiss M."/>
            <person name="Muchero W."/>
            <person name="Kamisugi Y."/>
            <person name="Saleh O."/>
            <person name="Blanc G."/>
            <person name="Decker E.L."/>
            <person name="van Gessel N."/>
            <person name="Grimwood J."/>
            <person name="Hayes R.D."/>
            <person name="Graham S.W."/>
            <person name="Gunter L.E."/>
            <person name="McDaniel S.F."/>
            <person name="Hoernstein S.N.W."/>
            <person name="Larsson A."/>
            <person name="Li F.W."/>
            <person name="Perroud P.F."/>
            <person name="Phillips J."/>
            <person name="Ranjan P."/>
            <person name="Rokshar D.S."/>
            <person name="Rothfels C.J."/>
            <person name="Schneider L."/>
            <person name="Shu S."/>
            <person name="Stevenson D.W."/>
            <person name="Thummler F."/>
            <person name="Tillich M."/>
            <person name="Villarreal Aguilar J.C."/>
            <person name="Widiez T."/>
            <person name="Wong G.K."/>
            <person name="Wymore A."/>
            <person name="Zhang Y."/>
            <person name="Zimmer A.D."/>
            <person name="Quatrano R.S."/>
            <person name="Mayer K.F.X."/>
            <person name="Goodstein D."/>
            <person name="Casacuberta J.M."/>
            <person name="Vandepoele K."/>
            <person name="Reski R."/>
            <person name="Cuming A.C."/>
            <person name="Tuskan G.A."/>
            <person name="Maumus F."/>
            <person name="Salse J."/>
            <person name="Schmutz J."/>
            <person name="Rensing S.A."/>
        </authorList>
    </citation>
    <scope>NUCLEOTIDE SEQUENCE [LARGE SCALE GENOMIC DNA]</scope>
    <source>
        <strain evidence="3 4">cv. Gransden 2004</strain>
    </source>
</reference>
<organism evidence="2">
    <name type="scientific">Physcomitrium patens</name>
    <name type="common">Spreading-leaved earth moss</name>
    <name type="synonym">Physcomitrella patens</name>
    <dbReference type="NCBI Taxonomy" id="3218"/>
    <lineage>
        <taxon>Eukaryota</taxon>
        <taxon>Viridiplantae</taxon>
        <taxon>Streptophyta</taxon>
        <taxon>Embryophyta</taxon>
        <taxon>Bryophyta</taxon>
        <taxon>Bryophytina</taxon>
        <taxon>Bryopsida</taxon>
        <taxon>Funariidae</taxon>
        <taxon>Funariales</taxon>
        <taxon>Funariaceae</taxon>
        <taxon>Physcomitrium</taxon>
    </lineage>
</organism>
<dbReference type="RefSeq" id="XP_024375785.1">
    <property type="nucleotide sequence ID" value="XM_024520017.2"/>
</dbReference>
<dbReference type="Pfam" id="PF04031">
    <property type="entry name" value="Las1"/>
    <property type="match status" value="1"/>
</dbReference>
<proteinExistence type="predicted"/>
<reference evidence="3" key="3">
    <citation type="submission" date="2020-12" db="UniProtKB">
        <authorList>
            <consortium name="EnsemblPlants"/>
        </authorList>
    </citation>
    <scope>IDENTIFICATION</scope>
</reference>
<dbReference type="GO" id="GO:0090730">
    <property type="term" value="C:Las1 complex"/>
    <property type="evidence" value="ECO:0007669"/>
    <property type="project" value="InterPro"/>
</dbReference>
<dbReference type="EnsemblPlants" id="Pp3c5_25710V3.3">
    <property type="protein sequence ID" value="Pp3c5_25710V3.3"/>
    <property type="gene ID" value="Pp3c5_25710"/>
</dbReference>
<dbReference type="InterPro" id="IPR007174">
    <property type="entry name" value="Las1"/>
</dbReference>
<dbReference type="PaxDb" id="3218-PP1S154_14V6.1"/>
<dbReference type="GO" id="GO:0000470">
    <property type="term" value="P:maturation of LSU-rRNA"/>
    <property type="evidence" value="ECO:0000318"/>
    <property type="project" value="GO_Central"/>
</dbReference>
<dbReference type="GO" id="GO:0000460">
    <property type="term" value="P:maturation of 5.8S rRNA"/>
    <property type="evidence" value="ECO:0000318"/>
    <property type="project" value="GO_Central"/>
</dbReference>
<dbReference type="STRING" id="3218.A0A2K1KL34"/>
<evidence type="ECO:0008006" key="5">
    <source>
        <dbReference type="Google" id="ProtNLM"/>
    </source>
</evidence>
<dbReference type="PANTHER" id="PTHR15002">
    <property type="entry name" value="RIBOSOMAL BIOGENESIS PROTEIN LAS1L"/>
    <property type="match status" value="1"/>
</dbReference>
<dbReference type="EMBL" id="ABEU02000005">
    <property type="protein sequence ID" value="PNR54485.1"/>
    <property type="molecule type" value="Genomic_DNA"/>
</dbReference>
<dbReference type="GO" id="GO:0005634">
    <property type="term" value="C:nucleus"/>
    <property type="evidence" value="ECO:0000318"/>
    <property type="project" value="GO_Central"/>
</dbReference>
<dbReference type="Proteomes" id="UP000006727">
    <property type="component" value="Chromosome 5"/>
</dbReference>
<evidence type="ECO:0000313" key="2">
    <source>
        <dbReference type="EMBL" id="PNR54485.1"/>
    </source>
</evidence>
<reference evidence="2 4" key="1">
    <citation type="journal article" date="2008" name="Science">
        <title>The Physcomitrella genome reveals evolutionary insights into the conquest of land by plants.</title>
        <authorList>
            <person name="Rensing S."/>
            <person name="Lang D."/>
            <person name="Zimmer A."/>
            <person name="Terry A."/>
            <person name="Salamov A."/>
            <person name="Shapiro H."/>
            <person name="Nishiyama T."/>
            <person name="Perroud P.-F."/>
            <person name="Lindquist E."/>
            <person name="Kamisugi Y."/>
            <person name="Tanahashi T."/>
            <person name="Sakakibara K."/>
            <person name="Fujita T."/>
            <person name="Oishi K."/>
            <person name="Shin-I T."/>
            <person name="Kuroki Y."/>
            <person name="Toyoda A."/>
            <person name="Suzuki Y."/>
            <person name="Hashimoto A."/>
            <person name="Yamaguchi K."/>
            <person name="Sugano A."/>
            <person name="Kohara Y."/>
            <person name="Fujiyama A."/>
            <person name="Anterola A."/>
            <person name="Aoki S."/>
            <person name="Ashton N."/>
            <person name="Barbazuk W.B."/>
            <person name="Barker E."/>
            <person name="Bennetzen J."/>
            <person name="Bezanilla M."/>
            <person name="Blankenship R."/>
            <person name="Cho S.H."/>
            <person name="Dutcher S."/>
            <person name="Estelle M."/>
            <person name="Fawcett J.A."/>
            <person name="Gundlach H."/>
            <person name="Hanada K."/>
            <person name="Heyl A."/>
            <person name="Hicks K.A."/>
            <person name="Hugh J."/>
            <person name="Lohr M."/>
            <person name="Mayer K."/>
            <person name="Melkozernov A."/>
            <person name="Murata T."/>
            <person name="Nelson D."/>
            <person name="Pils B."/>
            <person name="Prigge M."/>
            <person name="Reiss B."/>
            <person name="Renner T."/>
            <person name="Rombauts S."/>
            <person name="Rushton P."/>
            <person name="Sanderfoot A."/>
            <person name="Schween G."/>
            <person name="Shiu S.-H."/>
            <person name="Stueber K."/>
            <person name="Theodoulou F.L."/>
            <person name="Tu H."/>
            <person name="Van de Peer Y."/>
            <person name="Verrier P.J."/>
            <person name="Waters E."/>
            <person name="Wood A."/>
            <person name="Yang L."/>
            <person name="Cove D."/>
            <person name="Cuming A."/>
            <person name="Hasebe M."/>
            <person name="Lucas S."/>
            <person name="Mishler D.B."/>
            <person name="Reski R."/>
            <person name="Grigoriev I."/>
            <person name="Quatrano R.S."/>
            <person name="Boore J.L."/>
        </authorList>
    </citation>
    <scope>NUCLEOTIDE SEQUENCE [LARGE SCALE GENOMIC DNA]</scope>
    <source>
        <strain evidence="3 4">cv. Gransden 2004</strain>
    </source>
</reference>
<keyword evidence="4" id="KW-1185">Reference proteome</keyword>
<dbReference type="Gramene" id="Pp3c5_25710V3.1">
    <property type="protein sequence ID" value="Pp3c5_25710V3.1"/>
    <property type="gene ID" value="Pp3c5_25710"/>
</dbReference>
<dbReference type="GO" id="GO:0004519">
    <property type="term" value="F:endonuclease activity"/>
    <property type="evidence" value="ECO:0007669"/>
    <property type="project" value="InterPro"/>
</dbReference>
<feature type="region of interest" description="Disordered" evidence="1">
    <location>
        <begin position="253"/>
        <end position="289"/>
    </location>
</feature>
<dbReference type="Gramene" id="Pp3c5_25710V3.3">
    <property type="protein sequence ID" value="Pp3c5_25710V3.3"/>
    <property type="gene ID" value="Pp3c5_25710"/>
</dbReference>
<evidence type="ECO:0000313" key="3">
    <source>
        <dbReference type="EnsemblPlants" id="Pp3c5_25710V3.1"/>
    </source>
</evidence>
<dbReference type="AlphaFoldDB" id="A0A2K1KL34"/>
<accession>A0A2K1KL34</accession>
<name>A0A2K1KL34_PHYPA</name>
<protein>
    <recommendedName>
        <fullName evidence="5">Las1-like protein</fullName>
    </recommendedName>
</protein>
<evidence type="ECO:0000313" key="4">
    <source>
        <dbReference type="Proteomes" id="UP000006727"/>
    </source>
</evidence>
<dbReference type="PANTHER" id="PTHR15002:SF0">
    <property type="entry name" value="RIBOSOMAL BIOGENESIS PROTEIN LAS1L"/>
    <property type="match status" value="1"/>
</dbReference>
<sequence length="729" mass="81541">MMRQVPWESWQQWQDVRCCFFSNSPARISEALDRVSAWQSRGGLPVAVEITAEIISIQQRDSLLNTEVSPSAALPGEMLRMMYAMAIMRLVNGVVDQSVRRNTSSVANRAEDARLPRVFVDIRHETSHNELPSLPLVRHASKQALLWLQQNYWEEQEQLVPKNQGTLKTKLIQHAQVIYEILVLQQRLLSKETKGQDFKQQRLPLKRALKGLKRQQQALLRELLELTCSGTSELIFLLVKEGLLVHDLNPSCSSPTPSIESFNDESNGEFDELPDSPSSSDGLGFDERPEDNSVAAWKHTCVQLTEHLPHLPALLLSSIVASLTAMFGESTSKKDQSGNLATSFCKEELVDWATWILDQSSALPKKKKAHSGLPKFIETGADLQMHAVFPQNALKEIAHLCMRCRMEKESLVKLISRLSPLVNDSSFRRRAELLAKCSLSFSNDVKAYADTEESGRSFVDRLREPDSAQNEADGELNLDTALVKAREMQQMAMAKYVANLKASEHIRTMKPPPTAGPWSKAKSWIPCAIGMLPSAHDYEAILPRLDLEQKTSTPVEDDQTGEISMSTHEVQSFERNVSDFSYQGCGQGLKRKAFEAHAEVGPEIDSKRTRVEDQPMNEAKIAGHDNSVGSDVGNEEHLLLTDGARGMECDDETIEPMNEEQSFLDDRTVEDDADKLKGNIDCETDLSLSFGFKMEEVPVAWQGCLLQRGVLQLGALQELPNLQAAIRVL</sequence>
<evidence type="ECO:0000256" key="1">
    <source>
        <dbReference type="SAM" id="MobiDB-lite"/>
    </source>
</evidence>
<gene>
    <name evidence="3" type="primary">LOC112282440</name>
    <name evidence="2" type="ORF">PHYPA_008162</name>
</gene>
<feature type="compositionally biased region" description="Acidic residues" evidence="1">
    <location>
        <begin position="262"/>
        <end position="274"/>
    </location>
</feature>
<dbReference type="OrthoDB" id="10263222at2759"/>
<dbReference type="GeneID" id="112282440"/>